<evidence type="ECO:0000313" key="1">
    <source>
        <dbReference type="EMBL" id="KAJ1120042.1"/>
    </source>
</evidence>
<sequence length="73" mass="7820">MSTKAPPDVLGRSHGGRAQMIRFDECGQWGQSALRPAGTVAVQTHQQIASVAPGCVYQDRLSLGSQPNEHMSD</sequence>
<reference evidence="1" key="1">
    <citation type="journal article" date="2022" name="bioRxiv">
        <title>Sequencing and chromosome-scale assembly of the giantPleurodeles waltlgenome.</title>
        <authorList>
            <person name="Brown T."/>
            <person name="Elewa A."/>
            <person name="Iarovenko S."/>
            <person name="Subramanian E."/>
            <person name="Araus A.J."/>
            <person name="Petzold A."/>
            <person name="Susuki M."/>
            <person name="Suzuki K.-i.T."/>
            <person name="Hayashi T."/>
            <person name="Toyoda A."/>
            <person name="Oliveira C."/>
            <person name="Osipova E."/>
            <person name="Leigh N.D."/>
            <person name="Simon A."/>
            <person name="Yun M.H."/>
        </authorList>
    </citation>
    <scope>NUCLEOTIDE SEQUENCE</scope>
    <source>
        <strain evidence="1">20211129_DDA</strain>
        <tissue evidence="1">Liver</tissue>
    </source>
</reference>
<dbReference type="Proteomes" id="UP001066276">
    <property type="component" value="Chromosome 8"/>
</dbReference>
<proteinExistence type="predicted"/>
<organism evidence="1 2">
    <name type="scientific">Pleurodeles waltl</name>
    <name type="common">Iberian ribbed newt</name>
    <dbReference type="NCBI Taxonomy" id="8319"/>
    <lineage>
        <taxon>Eukaryota</taxon>
        <taxon>Metazoa</taxon>
        <taxon>Chordata</taxon>
        <taxon>Craniata</taxon>
        <taxon>Vertebrata</taxon>
        <taxon>Euteleostomi</taxon>
        <taxon>Amphibia</taxon>
        <taxon>Batrachia</taxon>
        <taxon>Caudata</taxon>
        <taxon>Salamandroidea</taxon>
        <taxon>Salamandridae</taxon>
        <taxon>Pleurodelinae</taxon>
        <taxon>Pleurodeles</taxon>
    </lineage>
</organism>
<keyword evidence="2" id="KW-1185">Reference proteome</keyword>
<protein>
    <submittedName>
        <fullName evidence="1">Uncharacterized protein</fullName>
    </submittedName>
</protein>
<evidence type="ECO:0000313" key="2">
    <source>
        <dbReference type="Proteomes" id="UP001066276"/>
    </source>
</evidence>
<comment type="caution">
    <text evidence="1">The sequence shown here is derived from an EMBL/GenBank/DDBJ whole genome shotgun (WGS) entry which is preliminary data.</text>
</comment>
<gene>
    <name evidence="1" type="ORF">NDU88_008225</name>
</gene>
<dbReference type="EMBL" id="JANPWB010000012">
    <property type="protein sequence ID" value="KAJ1120042.1"/>
    <property type="molecule type" value="Genomic_DNA"/>
</dbReference>
<accession>A0AAV7NVK9</accession>
<dbReference type="AlphaFoldDB" id="A0AAV7NVK9"/>
<name>A0AAV7NVK9_PLEWA</name>